<reference evidence="4" key="1">
    <citation type="submission" date="2018-08" db="EMBL/GenBank/DDBJ databases">
        <authorList>
            <person name="Liu Z.-W."/>
            <person name="Du Z.-J."/>
        </authorList>
    </citation>
    <scope>NUCLEOTIDE SEQUENCE [LARGE SCALE GENOMIC DNA]</scope>
    <source>
        <strain evidence="4">H4X</strain>
    </source>
</reference>
<dbReference type="Pfam" id="PF13248">
    <property type="entry name" value="Zn_ribbon_3"/>
    <property type="match status" value="1"/>
</dbReference>
<keyword evidence="4" id="KW-1185">Reference proteome</keyword>
<accession>A0A3D8LAL0</accession>
<protein>
    <recommendedName>
        <fullName evidence="2">Putative zinc-ribbon domain-containing protein</fullName>
    </recommendedName>
</protein>
<keyword evidence="1" id="KW-1133">Transmembrane helix</keyword>
<organism evidence="3 4">
    <name type="scientific">Pontibacter diazotrophicus</name>
    <dbReference type="NCBI Taxonomy" id="1400979"/>
    <lineage>
        <taxon>Bacteria</taxon>
        <taxon>Pseudomonadati</taxon>
        <taxon>Bacteroidota</taxon>
        <taxon>Cytophagia</taxon>
        <taxon>Cytophagales</taxon>
        <taxon>Hymenobacteraceae</taxon>
        <taxon>Pontibacter</taxon>
    </lineage>
</organism>
<feature type="domain" description="Putative zinc-ribbon" evidence="2">
    <location>
        <begin position="9"/>
        <end position="31"/>
    </location>
</feature>
<feature type="transmembrane region" description="Helical" evidence="1">
    <location>
        <begin position="47"/>
        <end position="68"/>
    </location>
</feature>
<dbReference type="Proteomes" id="UP000256708">
    <property type="component" value="Unassembled WGS sequence"/>
</dbReference>
<gene>
    <name evidence="3" type="ORF">DXT99_14665</name>
</gene>
<name>A0A3D8LAL0_9BACT</name>
<keyword evidence="1" id="KW-0472">Membrane</keyword>
<evidence type="ECO:0000256" key="1">
    <source>
        <dbReference type="SAM" id="Phobius"/>
    </source>
</evidence>
<proteinExistence type="predicted"/>
<dbReference type="OrthoDB" id="853821at2"/>
<evidence type="ECO:0000313" key="3">
    <source>
        <dbReference type="EMBL" id="RDV14364.1"/>
    </source>
</evidence>
<keyword evidence="1" id="KW-0812">Transmembrane</keyword>
<dbReference type="EMBL" id="QRGR01000015">
    <property type="protein sequence ID" value="RDV14364.1"/>
    <property type="molecule type" value="Genomic_DNA"/>
</dbReference>
<comment type="caution">
    <text evidence="3">The sequence shown here is derived from an EMBL/GenBank/DDBJ whole genome shotgun (WGS) entry which is preliminary data.</text>
</comment>
<dbReference type="AlphaFoldDB" id="A0A3D8LAL0"/>
<sequence length="69" mass="7682">MVAPEEKKMKTCPNCGEIVPVKTKVCPNCGQILGGRNKYKQNWFKELTPTEIFLIILGSIMLGVFLVAL</sequence>
<evidence type="ECO:0000313" key="4">
    <source>
        <dbReference type="Proteomes" id="UP000256708"/>
    </source>
</evidence>
<evidence type="ECO:0000259" key="2">
    <source>
        <dbReference type="Pfam" id="PF13248"/>
    </source>
</evidence>
<dbReference type="InterPro" id="IPR059113">
    <property type="entry name" value="Znf_ribbon"/>
</dbReference>